<organism evidence="6 7">
    <name type="scientific">Psychrobacter pasteurii</name>
    <dbReference type="NCBI Taxonomy" id="1945520"/>
    <lineage>
        <taxon>Bacteria</taxon>
        <taxon>Pseudomonadati</taxon>
        <taxon>Pseudomonadota</taxon>
        <taxon>Gammaproteobacteria</taxon>
        <taxon>Moraxellales</taxon>
        <taxon>Moraxellaceae</taxon>
        <taxon>Psychrobacter</taxon>
    </lineage>
</organism>
<dbReference type="Pfam" id="PF05726">
    <property type="entry name" value="Pirin_C"/>
    <property type="match status" value="1"/>
</dbReference>
<reference evidence="7" key="1">
    <citation type="submission" date="2017-02" db="EMBL/GenBank/DDBJ databases">
        <authorList>
            <person name="Mornico D."/>
        </authorList>
    </citation>
    <scope>NUCLEOTIDE SEQUENCE [LARGE SCALE GENOMIC DNA]</scope>
</reference>
<dbReference type="Proteomes" id="UP000188169">
    <property type="component" value="Unassembled WGS sequence"/>
</dbReference>
<feature type="domain" description="Pirin C-terminal" evidence="5">
    <location>
        <begin position="172"/>
        <end position="275"/>
    </location>
</feature>
<evidence type="ECO:0000256" key="2">
    <source>
        <dbReference type="PIRSR" id="PIRSR006232-1"/>
    </source>
</evidence>
<feature type="binding site" evidence="2">
    <location>
        <position position="61"/>
    </location>
    <ligand>
        <name>Fe cation</name>
        <dbReference type="ChEBI" id="CHEBI:24875"/>
    </ligand>
</feature>
<dbReference type="RefSeq" id="WP_077449240.1">
    <property type="nucleotide sequence ID" value="NZ_FUGD01000108.1"/>
</dbReference>
<evidence type="ECO:0000259" key="4">
    <source>
        <dbReference type="Pfam" id="PF02678"/>
    </source>
</evidence>
<dbReference type="EMBL" id="FUGD01000108">
    <property type="protein sequence ID" value="SJM37865.1"/>
    <property type="molecule type" value="Genomic_DNA"/>
</dbReference>
<sequence>MQNKTRIITDVLSAQKIIDDGDMLLWRALPQRDRLSIGPYVFVDHYNHQSKRGIGDRPHPHAGIEVISYLFEGGVAHRDSKGLKGELNALDAQYINAGRGIIHAEQPTSGRHGLQLWTSLPADKKLMEPSYQEYKSDQIPEFNKGQATIRVVAGHLECYDGPIQTQTTNLLAHIRLLANQSVTLNVDEKSAEELGIYVVTGQLALPDGRKLGSDSIAVLSTGDSVTLTASDIDVELVLLGGDTIKDNIIFDGPFVMDTEERIVQAYEDYHSGKMGQLV</sequence>
<evidence type="ECO:0000259" key="5">
    <source>
        <dbReference type="Pfam" id="PF05726"/>
    </source>
</evidence>
<dbReference type="InterPro" id="IPR014710">
    <property type="entry name" value="RmlC-like_jellyroll"/>
</dbReference>
<evidence type="ECO:0000313" key="6">
    <source>
        <dbReference type="EMBL" id="SJM37865.1"/>
    </source>
</evidence>
<dbReference type="Pfam" id="PF02678">
    <property type="entry name" value="Pirin"/>
    <property type="match status" value="1"/>
</dbReference>
<dbReference type="EC" id="1.13.11.24" evidence="6"/>
<keyword evidence="2" id="KW-0408">Iron</keyword>
<dbReference type="InterPro" id="IPR008778">
    <property type="entry name" value="Pirin_C_dom"/>
</dbReference>
<feature type="binding site" evidence="2">
    <location>
        <position position="105"/>
    </location>
    <ligand>
        <name>Fe cation</name>
        <dbReference type="ChEBI" id="CHEBI:24875"/>
    </ligand>
</feature>
<evidence type="ECO:0000256" key="3">
    <source>
        <dbReference type="RuleBase" id="RU003457"/>
    </source>
</evidence>
<dbReference type="GO" id="GO:0046872">
    <property type="term" value="F:metal ion binding"/>
    <property type="evidence" value="ECO:0007669"/>
    <property type="project" value="UniProtKB-KW"/>
</dbReference>
<dbReference type="AlphaFoldDB" id="A0A1R4EH64"/>
<name>A0A1R4EH64_9GAMM</name>
<gene>
    <name evidence="6" type="primary">yhhW_3</name>
    <name evidence="6" type="ORF">A1019T_01850</name>
</gene>
<dbReference type="OrthoDB" id="9780903at2"/>
<dbReference type="Gene3D" id="2.60.120.10">
    <property type="entry name" value="Jelly Rolls"/>
    <property type="match status" value="2"/>
</dbReference>
<comment type="cofactor">
    <cofactor evidence="2">
        <name>Fe cation</name>
        <dbReference type="ChEBI" id="CHEBI:24875"/>
    </cofactor>
    <text evidence="2">Binds 1 Fe cation per subunit.</text>
</comment>
<dbReference type="PANTHER" id="PTHR13903">
    <property type="entry name" value="PIRIN-RELATED"/>
    <property type="match status" value="1"/>
</dbReference>
<evidence type="ECO:0000313" key="7">
    <source>
        <dbReference type="Proteomes" id="UP000188169"/>
    </source>
</evidence>
<dbReference type="GO" id="GO:0008127">
    <property type="term" value="F:quercetin 2,3-dioxygenase activity"/>
    <property type="evidence" value="ECO:0007669"/>
    <property type="project" value="UniProtKB-EC"/>
</dbReference>
<feature type="binding site" evidence="2">
    <location>
        <position position="103"/>
    </location>
    <ligand>
        <name>Fe cation</name>
        <dbReference type="ChEBI" id="CHEBI:24875"/>
    </ligand>
</feature>
<keyword evidence="2" id="KW-0479">Metal-binding</keyword>
<dbReference type="STRING" id="1945520.A1019T_01850"/>
<dbReference type="PANTHER" id="PTHR13903:SF8">
    <property type="entry name" value="PIRIN"/>
    <property type="match status" value="1"/>
</dbReference>
<proteinExistence type="inferred from homology"/>
<keyword evidence="6" id="KW-0223">Dioxygenase</keyword>
<feature type="binding site" evidence="2">
    <location>
        <position position="59"/>
    </location>
    <ligand>
        <name>Fe cation</name>
        <dbReference type="ChEBI" id="CHEBI:24875"/>
    </ligand>
</feature>
<keyword evidence="6" id="KW-0560">Oxidoreductase</keyword>
<keyword evidence="7" id="KW-1185">Reference proteome</keyword>
<feature type="domain" description="Pirin N-terminal" evidence="4">
    <location>
        <begin position="32"/>
        <end position="117"/>
    </location>
</feature>
<dbReference type="InterPro" id="IPR003829">
    <property type="entry name" value="Pirin_N_dom"/>
</dbReference>
<evidence type="ECO:0000256" key="1">
    <source>
        <dbReference type="ARBA" id="ARBA00008416"/>
    </source>
</evidence>
<dbReference type="SUPFAM" id="SSF51182">
    <property type="entry name" value="RmlC-like cupins"/>
    <property type="match status" value="1"/>
</dbReference>
<dbReference type="InterPro" id="IPR011051">
    <property type="entry name" value="RmlC_Cupin_sf"/>
</dbReference>
<dbReference type="InterPro" id="IPR012093">
    <property type="entry name" value="Pirin"/>
</dbReference>
<dbReference type="PIRSF" id="PIRSF006232">
    <property type="entry name" value="Pirin"/>
    <property type="match status" value="1"/>
</dbReference>
<protein>
    <submittedName>
        <fullName evidence="6">Quercetin 2,3-dioxygenase</fullName>
        <ecNumber evidence="6">1.13.11.24</ecNumber>
    </submittedName>
</protein>
<dbReference type="CDD" id="cd02247">
    <property type="entry name" value="cupin_pirin_C"/>
    <property type="match status" value="1"/>
</dbReference>
<accession>A0A1R4EH64</accession>
<comment type="similarity">
    <text evidence="1 3">Belongs to the pirin family.</text>
</comment>